<evidence type="ECO:0000313" key="3">
    <source>
        <dbReference type="Proteomes" id="UP001589575"/>
    </source>
</evidence>
<evidence type="ECO:0000256" key="1">
    <source>
        <dbReference type="SAM" id="MobiDB-lite"/>
    </source>
</evidence>
<dbReference type="EMBL" id="JBHMFI010000002">
    <property type="protein sequence ID" value="MFB9074487.1"/>
    <property type="molecule type" value="Genomic_DNA"/>
</dbReference>
<name>A0ABV5G6B7_9MICC</name>
<accession>A0ABV5G6B7</accession>
<evidence type="ECO:0000313" key="2">
    <source>
        <dbReference type="EMBL" id="MFB9074487.1"/>
    </source>
</evidence>
<organism evidence="2 3">
    <name type="scientific">Citricoccus parietis</name>
    <dbReference type="NCBI Taxonomy" id="592307"/>
    <lineage>
        <taxon>Bacteria</taxon>
        <taxon>Bacillati</taxon>
        <taxon>Actinomycetota</taxon>
        <taxon>Actinomycetes</taxon>
        <taxon>Micrococcales</taxon>
        <taxon>Micrococcaceae</taxon>
        <taxon>Citricoccus</taxon>
    </lineage>
</organism>
<comment type="caution">
    <text evidence="2">The sequence shown here is derived from an EMBL/GenBank/DDBJ whole genome shotgun (WGS) entry which is preliminary data.</text>
</comment>
<sequence>MTGRNGSRGPIRRSLQRSLSVHAELIRHPGFLTTFPRPEAYGGGISHRRERTGHLVPHPHPVD</sequence>
<keyword evidence="3" id="KW-1185">Reference proteome</keyword>
<gene>
    <name evidence="2" type="ORF">ACFFX0_26150</name>
</gene>
<dbReference type="Proteomes" id="UP001589575">
    <property type="component" value="Unassembled WGS sequence"/>
</dbReference>
<reference evidence="2 3" key="1">
    <citation type="submission" date="2024-09" db="EMBL/GenBank/DDBJ databases">
        <authorList>
            <person name="Sun Q."/>
            <person name="Mori K."/>
        </authorList>
    </citation>
    <scope>NUCLEOTIDE SEQUENCE [LARGE SCALE GENOMIC DNA]</scope>
    <source>
        <strain evidence="2 3">CCM 7609</strain>
    </source>
</reference>
<feature type="region of interest" description="Disordered" evidence="1">
    <location>
        <begin position="33"/>
        <end position="63"/>
    </location>
</feature>
<proteinExistence type="predicted"/>
<protein>
    <submittedName>
        <fullName evidence="2">Uncharacterized protein</fullName>
    </submittedName>
</protein>